<evidence type="ECO:0000259" key="2">
    <source>
        <dbReference type="Pfam" id="PF23247"/>
    </source>
</evidence>
<dbReference type="InterPro" id="IPR057135">
    <property type="entry name" value="At4g27190-like_LRR"/>
</dbReference>
<dbReference type="Pfam" id="PF23247">
    <property type="entry name" value="LRR_RPS2"/>
    <property type="match status" value="1"/>
</dbReference>
<evidence type="ECO:0000313" key="3">
    <source>
        <dbReference type="EMBL" id="KAD3336373.1"/>
    </source>
</evidence>
<dbReference type="SUPFAM" id="SSF52058">
    <property type="entry name" value="L domain-like"/>
    <property type="match status" value="1"/>
</dbReference>
<accession>A0A5N6M7M3</accession>
<comment type="caution">
    <text evidence="3">The sequence shown here is derived from an EMBL/GenBank/DDBJ whole genome shotgun (WGS) entry which is preliminary data.</text>
</comment>
<reference evidence="3 4" key="1">
    <citation type="submission" date="2019-05" db="EMBL/GenBank/DDBJ databases">
        <title>Mikania micrantha, genome provides insights into the molecular mechanism of rapid growth.</title>
        <authorList>
            <person name="Liu B."/>
        </authorList>
    </citation>
    <scope>NUCLEOTIDE SEQUENCE [LARGE SCALE GENOMIC DNA]</scope>
    <source>
        <strain evidence="3">NLD-2019</strain>
        <tissue evidence="3">Leaf</tissue>
    </source>
</reference>
<name>A0A5N6M7M3_9ASTR</name>
<organism evidence="3 4">
    <name type="scientific">Mikania micrantha</name>
    <name type="common">bitter vine</name>
    <dbReference type="NCBI Taxonomy" id="192012"/>
    <lineage>
        <taxon>Eukaryota</taxon>
        <taxon>Viridiplantae</taxon>
        <taxon>Streptophyta</taxon>
        <taxon>Embryophyta</taxon>
        <taxon>Tracheophyta</taxon>
        <taxon>Spermatophyta</taxon>
        <taxon>Magnoliopsida</taxon>
        <taxon>eudicotyledons</taxon>
        <taxon>Gunneridae</taxon>
        <taxon>Pentapetalae</taxon>
        <taxon>asterids</taxon>
        <taxon>campanulids</taxon>
        <taxon>Asterales</taxon>
        <taxon>Asteraceae</taxon>
        <taxon>Asteroideae</taxon>
        <taxon>Heliantheae alliance</taxon>
        <taxon>Eupatorieae</taxon>
        <taxon>Mikania</taxon>
    </lineage>
</organism>
<evidence type="ECO:0000313" key="4">
    <source>
        <dbReference type="Proteomes" id="UP000326396"/>
    </source>
</evidence>
<dbReference type="OrthoDB" id="1896560at2759"/>
<dbReference type="InterPro" id="IPR032675">
    <property type="entry name" value="LRR_dom_sf"/>
</dbReference>
<dbReference type="GO" id="GO:0006952">
    <property type="term" value="P:defense response"/>
    <property type="evidence" value="ECO:0007669"/>
    <property type="project" value="UniProtKB-KW"/>
</dbReference>
<dbReference type="AlphaFoldDB" id="A0A5N6M7M3"/>
<dbReference type="PANTHER" id="PTHR36766">
    <property type="entry name" value="PLANT BROAD-SPECTRUM MILDEW RESISTANCE PROTEIN RPW8"/>
    <property type="match status" value="1"/>
</dbReference>
<dbReference type="Gene3D" id="3.80.10.10">
    <property type="entry name" value="Ribonuclease Inhibitor"/>
    <property type="match status" value="2"/>
</dbReference>
<sequence>MWYLNLSNNTRITCLPEQVGDLPNLQSLLLSGCHNLSSLPASIVKLTNLRHLDISDTWALNKMPLGLGARGWDKWPTISGGKGNMFPFLHEISMINCGKLDEVAIEPIPSLQGLNVQGCSEARIVILTIKNIRGLTQLTEEVFEHLKKVEHLSFSECDELTHLWESEAWTCKNLLNLQSLKVYMCKNLVSLGEEVVQSVTEVNISSCESLESYNCPSSIKKLEISNCPSLTSLSTPKMDGLPSTLKFLHIQDCDNVNNFLPSIEYLHIYGRLKKPISETGMQNFPTSLVTLVLYGGGDSGLVTFTKAEEEDTSTPSFVLPSSLTSLYLHGFKELESPSEGLQHLTCLQHLHIYNCPNLRDLPETLLPSLSSLRVDSNCSHELRKKCTRSRKGKYWPIISQIPNLQIE</sequence>
<dbReference type="Proteomes" id="UP000326396">
    <property type="component" value="Linkage Group LG6"/>
</dbReference>
<feature type="domain" description="Disease resistance protein At4g27190-like leucine-rich repeats" evidence="2">
    <location>
        <begin position="84"/>
        <end position="191"/>
    </location>
</feature>
<gene>
    <name evidence="3" type="ORF">E3N88_31892</name>
</gene>
<dbReference type="PANTHER" id="PTHR36766:SF61">
    <property type="entry name" value="NB-ARC DOMAIN DISEASE RESISTANCE PROTEIN"/>
    <property type="match status" value="1"/>
</dbReference>
<evidence type="ECO:0000256" key="1">
    <source>
        <dbReference type="ARBA" id="ARBA00022821"/>
    </source>
</evidence>
<dbReference type="EMBL" id="SZYD01000016">
    <property type="protein sequence ID" value="KAD3336373.1"/>
    <property type="molecule type" value="Genomic_DNA"/>
</dbReference>
<keyword evidence="1" id="KW-0611">Plant defense</keyword>
<proteinExistence type="predicted"/>
<keyword evidence="4" id="KW-1185">Reference proteome</keyword>
<protein>
    <recommendedName>
        <fullName evidence="2">Disease resistance protein At4g27190-like leucine-rich repeats domain-containing protein</fullName>
    </recommendedName>
</protein>